<dbReference type="InterPro" id="IPR012338">
    <property type="entry name" value="Beta-lactam/transpept-like"/>
</dbReference>
<gene>
    <name evidence="2" type="ORF">Rai3103_03095</name>
</gene>
<dbReference type="GO" id="GO:0016787">
    <property type="term" value="F:hydrolase activity"/>
    <property type="evidence" value="ECO:0007669"/>
    <property type="project" value="UniProtKB-KW"/>
</dbReference>
<reference evidence="2 3" key="1">
    <citation type="submission" date="2019-10" db="EMBL/GenBank/DDBJ databases">
        <title>Genomic analysis of Raineyella sp. CBA3103.</title>
        <authorList>
            <person name="Roh S.W."/>
        </authorList>
    </citation>
    <scope>NUCLEOTIDE SEQUENCE [LARGE SCALE GENOMIC DNA]</scope>
    <source>
        <strain evidence="2 3">CBA3103</strain>
    </source>
</reference>
<dbReference type="PANTHER" id="PTHR46825:SF7">
    <property type="entry name" value="D-ALANYL-D-ALANINE CARBOXYPEPTIDASE"/>
    <property type="match status" value="1"/>
</dbReference>
<dbReference type="PANTHER" id="PTHR46825">
    <property type="entry name" value="D-ALANYL-D-ALANINE-CARBOXYPEPTIDASE/ENDOPEPTIDASE AMPH"/>
    <property type="match status" value="1"/>
</dbReference>
<dbReference type="InterPro" id="IPR050491">
    <property type="entry name" value="AmpC-like"/>
</dbReference>
<dbReference type="AlphaFoldDB" id="A0A5Q2FHL7"/>
<dbReference type="InterPro" id="IPR001466">
    <property type="entry name" value="Beta-lactam-related"/>
</dbReference>
<sequence>MTEDHLRAVIVRVTIDGRPVITEAFGESLPGVPASTAMHFRNGAVAISYVSTVLLQLVDEKKVSLDDKLSTWLPQVPHSDQVTLGQLAQMTSGYADYVQDPGLIAAVYADPLRTWTPEELAAKATSKPLFYTPGTNWDYAHTNYVLLGLALEKITGTPLDQLIQQKVLDPLGLVNTRDPGTAAIPEPVLHAYTAERREALGIPASTAFLEDSTYWNPSWTLARGAIQTTDITDMTATAEAIGSGRLLSKESHALQVSTGLRGRTTPLDGCPTCMAQGEGYSYGMGVVTSGNWVLQNPMFGGYSAVEGSLPSKRIAIGVVATYEAAAFDSSGSVPNRAQDLFRLIGAAAAPEDAPPTPHR</sequence>
<evidence type="ECO:0000313" key="3">
    <source>
        <dbReference type="Proteomes" id="UP000386847"/>
    </source>
</evidence>
<feature type="domain" description="Beta-lactamase-related" evidence="1">
    <location>
        <begin position="3"/>
        <end position="324"/>
    </location>
</feature>
<keyword evidence="3" id="KW-1185">Reference proteome</keyword>
<dbReference type="Proteomes" id="UP000386847">
    <property type="component" value="Chromosome"/>
</dbReference>
<dbReference type="EMBL" id="CP045725">
    <property type="protein sequence ID" value="QGF25054.1"/>
    <property type="molecule type" value="Genomic_DNA"/>
</dbReference>
<protein>
    <submittedName>
        <fullName evidence="2">Serine hydrolase</fullName>
    </submittedName>
</protein>
<organism evidence="2 3">
    <name type="scientific">Raineyella fluvialis</name>
    <dbReference type="NCBI Taxonomy" id="2662261"/>
    <lineage>
        <taxon>Bacteria</taxon>
        <taxon>Bacillati</taxon>
        <taxon>Actinomycetota</taxon>
        <taxon>Actinomycetes</taxon>
        <taxon>Propionibacteriales</taxon>
        <taxon>Propionibacteriaceae</taxon>
        <taxon>Raineyella</taxon>
    </lineage>
</organism>
<keyword evidence="2" id="KW-0378">Hydrolase</keyword>
<evidence type="ECO:0000313" key="2">
    <source>
        <dbReference type="EMBL" id="QGF25054.1"/>
    </source>
</evidence>
<dbReference type="SUPFAM" id="SSF56601">
    <property type="entry name" value="beta-lactamase/transpeptidase-like"/>
    <property type="match status" value="1"/>
</dbReference>
<name>A0A5Q2FHL7_9ACTN</name>
<accession>A0A5Q2FHL7</accession>
<proteinExistence type="predicted"/>
<evidence type="ECO:0000259" key="1">
    <source>
        <dbReference type="Pfam" id="PF00144"/>
    </source>
</evidence>
<dbReference type="Pfam" id="PF00144">
    <property type="entry name" value="Beta-lactamase"/>
    <property type="match status" value="1"/>
</dbReference>
<dbReference type="Gene3D" id="3.40.710.10">
    <property type="entry name" value="DD-peptidase/beta-lactamase superfamily"/>
    <property type="match status" value="1"/>
</dbReference>
<dbReference type="KEGG" id="rain:Rai3103_03095"/>